<dbReference type="RefSeq" id="WP_089717463.1">
    <property type="nucleotide sequence ID" value="NZ_FNEH01000027.1"/>
</dbReference>
<gene>
    <name evidence="1" type="ORF">SAMN04515654_12714</name>
</gene>
<accession>A0A1G8QWC4</accession>
<protein>
    <submittedName>
        <fullName evidence="1">Uncharacterized protein</fullName>
    </submittedName>
</protein>
<sequence>MLMDYSQKQENSLFDLSLSLTFNKIIKSLTREKDSKEKNYELTIKFFEVIRDFCNKQFSELNNEFSGADAFSIFTSALNNMDVKVETIDDVLEEAEKYHNYLISFKGEGALEPGEMDKLIKLLKEINVQLNLKLESTQMNSWGY</sequence>
<name>A0A1G8QWC4_9FIRM</name>
<proteinExistence type="predicted"/>
<evidence type="ECO:0000313" key="1">
    <source>
        <dbReference type="EMBL" id="SDJ09049.1"/>
    </source>
</evidence>
<reference evidence="1 2" key="1">
    <citation type="submission" date="2016-10" db="EMBL/GenBank/DDBJ databases">
        <authorList>
            <person name="de Groot N.N."/>
        </authorList>
    </citation>
    <scope>NUCLEOTIDE SEQUENCE [LARGE SCALE GENOMIC DNA]</scope>
    <source>
        <strain evidence="1 2">WG7</strain>
    </source>
</reference>
<organism evidence="1 2">
    <name type="scientific">Halanaerobium congolense</name>
    <dbReference type="NCBI Taxonomy" id="54121"/>
    <lineage>
        <taxon>Bacteria</taxon>
        <taxon>Bacillati</taxon>
        <taxon>Bacillota</taxon>
        <taxon>Clostridia</taxon>
        <taxon>Halanaerobiales</taxon>
        <taxon>Halanaerobiaceae</taxon>
        <taxon>Halanaerobium</taxon>
    </lineage>
</organism>
<evidence type="ECO:0000313" key="2">
    <source>
        <dbReference type="Proteomes" id="UP000198945"/>
    </source>
</evidence>
<dbReference type="AlphaFoldDB" id="A0A1G8QWC4"/>
<dbReference type="Proteomes" id="UP000198945">
    <property type="component" value="Unassembled WGS sequence"/>
</dbReference>
<dbReference type="EMBL" id="FNEH01000027">
    <property type="protein sequence ID" value="SDJ09049.1"/>
    <property type="molecule type" value="Genomic_DNA"/>
</dbReference>